<protein>
    <submittedName>
        <fullName evidence="5">Calcineurin-like phosphoesterase domain-containing protein</fullName>
    </submittedName>
</protein>
<dbReference type="GO" id="GO:0016787">
    <property type="term" value="F:hydrolase activity"/>
    <property type="evidence" value="ECO:0007669"/>
    <property type="project" value="UniProtKB-KW"/>
</dbReference>
<dbReference type="WBParaSite" id="nRc.2.0.1.t17052-RA">
    <property type="protein sequence ID" value="nRc.2.0.1.t17052-RA"/>
    <property type="gene ID" value="nRc.2.0.1.g17052"/>
</dbReference>
<evidence type="ECO:0000256" key="2">
    <source>
        <dbReference type="ARBA" id="ARBA00022801"/>
    </source>
</evidence>
<dbReference type="Proteomes" id="UP000887565">
    <property type="component" value="Unplaced"/>
</dbReference>
<proteinExistence type="predicted"/>
<dbReference type="InterPro" id="IPR051558">
    <property type="entry name" value="Metallophosphoesterase_PAP"/>
</dbReference>
<organism evidence="4 5">
    <name type="scientific">Romanomermis culicivorax</name>
    <name type="common">Nematode worm</name>
    <dbReference type="NCBI Taxonomy" id="13658"/>
    <lineage>
        <taxon>Eukaryota</taxon>
        <taxon>Metazoa</taxon>
        <taxon>Ecdysozoa</taxon>
        <taxon>Nematoda</taxon>
        <taxon>Enoplea</taxon>
        <taxon>Dorylaimia</taxon>
        <taxon>Mermithida</taxon>
        <taxon>Mermithoidea</taxon>
        <taxon>Mermithidae</taxon>
        <taxon>Romanomermis</taxon>
    </lineage>
</organism>
<evidence type="ECO:0000313" key="4">
    <source>
        <dbReference type="Proteomes" id="UP000887565"/>
    </source>
</evidence>
<keyword evidence="1" id="KW-0732">Signal</keyword>
<keyword evidence="2" id="KW-0378">Hydrolase</keyword>
<dbReference type="PANTHER" id="PTHR10161:SF14">
    <property type="entry name" value="TARTRATE-RESISTANT ACID PHOSPHATASE TYPE 5"/>
    <property type="match status" value="1"/>
</dbReference>
<dbReference type="Pfam" id="PF00149">
    <property type="entry name" value="Metallophos"/>
    <property type="match status" value="1"/>
</dbReference>
<dbReference type="InterPro" id="IPR004843">
    <property type="entry name" value="Calcineurin-like_PHP"/>
</dbReference>
<dbReference type="SUPFAM" id="SSF56300">
    <property type="entry name" value="Metallo-dependent phosphatases"/>
    <property type="match status" value="1"/>
</dbReference>
<accession>A0A915ISP1</accession>
<feature type="domain" description="Calcineurin-like phosphoesterase" evidence="3">
    <location>
        <begin position="17"/>
        <end position="229"/>
    </location>
</feature>
<reference evidence="5" key="1">
    <citation type="submission" date="2022-11" db="UniProtKB">
        <authorList>
            <consortium name="WormBaseParasite"/>
        </authorList>
    </citation>
    <scope>IDENTIFICATION</scope>
</reference>
<sequence length="251" mass="28671">TGFKCVDSPCRLQKNILKFLILGDWGAETTSKSRVDLQRKVAEALGHVADEQNTDFQLSVGDNFYPRGVTNATSDIFKLTFEDVYNQSTLKNTPWYIIAGNHDYYAIGTVDPQIDYSWISDRCFFGQQPSRYKITFHRIFPDIFYKLSYILNDGTTLDIIMIDTYYIITKFVYGVDTTDDVRADYLFVAGHHPMYSIGSHGSVEYLIENLKPLFEEYNVTAYLSGHEHNLQHDGATIHKPKTNSALKVCLS</sequence>
<keyword evidence="4" id="KW-1185">Reference proteome</keyword>
<dbReference type="OMA" id="NVEMYIN"/>
<name>A0A915ISP1_ROMCU</name>
<dbReference type="PANTHER" id="PTHR10161">
    <property type="entry name" value="TARTRATE-RESISTANT ACID PHOSPHATASE TYPE 5"/>
    <property type="match status" value="1"/>
</dbReference>
<evidence type="ECO:0000313" key="5">
    <source>
        <dbReference type="WBParaSite" id="nRc.2.0.1.t17052-RA"/>
    </source>
</evidence>
<dbReference type="Gene3D" id="3.60.21.10">
    <property type="match status" value="1"/>
</dbReference>
<dbReference type="AlphaFoldDB" id="A0A915ISP1"/>
<evidence type="ECO:0000259" key="3">
    <source>
        <dbReference type="Pfam" id="PF00149"/>
    </source>
</evidence>
<evidence type="ECO:0000256" key="1">
    <source>
        <dbReference type="ARBA" id="ARBA00022729"/>
    </source>
</evidence>
<dbReference type="InterPro" id="IPR029052">
    <property type="entry name" value="Metallo-depent_PP-like"/>
</dbReference>